<organism evidence="3 4">
    <name type="scientific">Handelsmanbacteria sp. (strain RIFCSPLOWO2_12_FULL_64_10)</name>
    <dbReference type="NCBI Taxonomy" id="1817868"/>
    <lineage>
        <taxon>Bacteria</taxon>
        <taxon>Candidatus Handelsmaniibacteriota</taxon>
    </lineage>
</organism>
<proteinExistence type="predicted"/>
<evidence type="ECO:0000259" key="2">
    <source>
        <dbReference type="Pfam" id="PF04316"/>
    </source>
</evidence>
<dbReference type="Proteomes" id="UP000178606">
    <property type="component" value="Unassembled WGS sequence"/>
</dbReference>
<name>A0A1F6CBM4_HANXR</name>
<evidence type="ECO:0000313" key="3">
    <source>
        <dbReference type="EMBL" id="OGG46638.1"/>
    </source>
</evidence>
<feature type="domain" description="Anti-sigma-28 factor FlgM C-terminal" evidence="2">
    <location>
        <begin position="35"/>
        <end position="95"/>
    </location>
</feature>
<protein>
    <recommendedName>
        <fullName evidence="2">Anti-sigma-28 factor FlgM C-terminal domain-containing protein</fullName>
    </recommendedName>
</protein>
<evidence type="ECO:0000313" key="4">
    <source>
        <dbReference type="Proteomes" id="UP000178606"/>
    </source>
</evidence>
<evidence type="ECO:0000256" key="1">
    <source>
        <dbReference type="SAM" id="MobiDB-lite"/>
    </source>
</evidence>
<sequence length="157" mass="17135">MKIEGILSELRNITQADRKAADAKQRPGAARSGGDVVQISDKARTLKSQQETATAALKETPDTRQARVEQVKARVAEGYYDRPEVRQAVADSILDSGVVKEVAAERRQVNVARTSMSDVPDVRTDQVAQAKQRVAGGFYDTPEVRQKMVDGLLDGVL</sequence>
<dbReference type="Pfam" id="PF04316">
    <property type="entry name" value="FlgM"/>
    <property type="match status" value="1"/>
</dbReference>
<dbReference type="AlphaFoldDB" id="A0A1F6CBM4"/>
<reference evidence="3 4" key="1">
    <citation type="journal article" date="2016" name="Nat. Commun.">
        <title>Thousands of microbial genomes shed light on interconnected biogeochemical processes in an aquifer system.</title>
        <authorList>
            <person name="Anantharaman K."/>
            <person name="Brown C.T."/>
            <person name="Hug L.A."/>
            <person name="Sharon I."/>
            <person name="Castelle C.J."/>
            <person name="Probst A.J."/>
            <person name="Thomas B.C."/>
            <person name="Singh A."/>
            <person name="Wilkins M.J."/>
            <person name="Karaoz U."/>
            <person name="Brodie E.L."/>
            <person name="Williams K.H."/>
            <person name="Hubbard S.S."/>
            <person name="Banfield J.F."/>
        </authorList>
    </citation>
    <scope>NUCLEOTIDE SEQUENCE [LARGE SCALE GENOMIC DNA]</scope>
    <source>
        <strain evidence="4">RIFCSPLOWO2_12_FULL_64_10</strain>
    </source>
</reference>
<gene>
    <name evidence="3" type="ORF">A3F84_17865</name>
</gene>
<dbReference type="EMBL" id="MFKF01000293">
    <property type="protein sequence ID" value="OGG46638.1"/>
    <property type="molecule type" value="Genomic_DNA"/>
</dbReference>
<accession>A0A1F6CBM4</accession>
<dbReference type="SUPFAM" id="SSF101498">
    <property type="entry name" value="Anti-sigma factor FlgM"/>
    <property type="match status" value="1"/>
</dbReference>
<feature type="region of interest" description="Disordered" evidence="1">
    <location>
        <begin position="18"/>
        <end position="67"/>
    </location>
</feature>
<comment type="caution">
    <text evidence="3">The sequence shown here is derived from an EMBL/GenBank/DDBJ whole genome shotgun (WGS) entry which is preliminary data.</text>
</comment>
<dbReference type="InterPro" id="IPR031316">
    <property type="entry name" value="FlgM_C"/>
</dbReference>
<dbReference type="InterPro" id="IPR035890">
    <property type="entry name" value="Anti-sigma-28_factor_FlgM_sf"/>
</dbReference>